<name>A0AAV7NW69_PLEWA</name>
<accession>A0AAV7NW69</accession>
<evidence type="ECO:0000256" key="1">
    <source>
        <dbReference type="SAM" id="Phobius"/>
    </source>
</evidence>
<keyword evidence="1" id="KW-0472">Membrane</keyword>
<keyword evidence="1" id="KW-1133">Transmembrane helix</keyword>
<evidence type="ECO:0000313" key="2">
    <source>
        <dbReference type="EMBL" id="KAJ1119696.1"/>
    </source>
</evidence>
<organism evidence="2 3">
    <name type="scientific">Pleurodeles waltl</name>
    <name type="common">Iberian ribbed newt</name>
    <dbReference type="NCBI Taxonomy" id="8319"/>
    <lineage>
        <taxon>Eukaryota</taxon>
        <taxon>Metazoa</taxon>
        <taxon>Chordata</taxon>
        <taxon>Craniata</taxon>
        <taxon>Vertebrata</taxon>
        <taxon>Euteleostomi</taxon>
        <taxon>Amphibia</taxon>
        <taxon>Batrachia</taxon>
        <taxon>Caudata</taxon>
        <taxon>Salamandroidea</taxon>
        <taxon>Salamandridae</taxon>
        <taxon>Pleurodelinae</taxon>
        <taxon>Pleurodeles</taxon>
    </lineage>
</organism>
<reference evidence="2" key="1">
    <citation type="journal article" date="2022" name="bioRxiv">
        <title>Sequencing and chromosome-scale assembly of the giantPleurodeles waltlgenome.</title>
        <authorList>
            <person name="Brown T."/>
            <person name="Elewa A."/>
            <person name="Iarovenko S."/>
            <person name="Subramanian E."/>
            <person name="Araus A.J."/>
            <person name="Petzold A."/>
            <person name="Susuki M."/>
            <person name="Suzuki K.-i.T."/>
            <person name="Hayashi T."/>
            <person name="Toyoda A."/>
            <person name="Oliveira C."/>
            <person name="Osipova E."/>
            <person name="Leigh N.D."/>
            <person name="Simon A."/>
            <person name="Yun M.H."/>
        </authorList>
    </citation>
    <scope>NUCLEOTIDE SEQUENCE</scope>
    <source>
        <strain evidence="2">20211129_DDA</strain>
        <tissue evidence="2">Liver</tissue>
    </source>
</reference>
<comment type="caution">
    <text evidence="2">The sequence shown here is derived from an EMBL/GenBank/DDBJ whole genome shotgun (WGS) entry which is preliminary data.</text>
</comment>
<keyword evidence="3" id="KW-1185">Reference proteome</keyword>
<feature type="transmembrane region" description="Helical" evidence="1">
    <location>
        <begin position="12"/>
        <end position="34"/>
    </location>
</feature>
<proteinExistence type="predicted"/>
<gene>
    <name evidence="2" type="ORF">NDU88_007881</name>
</gene>
<dbReference type="Proteomes" id="UP001066276">
    <property type="component" value="Chromosome 8"/>
</dbReference>
<dbReference type="EMBL" id="JANPWB010000012">
    <property type="protein sequence ID" value="KAJ1119696.1"/>
    <property type="molecule type" value="Genomic_DNA"/>
</dbReference>
<keyword evidence="1" id="KW-0812">Transmembrane</keyword>
<sequence>MGLGRGRGPKILIIAAFVSAPNFITATFVVLPSAGLTYSGGGNMLLCERLLPLSAEHVFFRRPAYTRGSAAAAPSGYV</sequence>
<protein>
    <submittedName>
        <fullName evidence="2">Uncharacterized protein</fullName>
    </submittedName>
</protein>
<evidence type="ECO:0000313" key="3">
    <source>
        <dbReference type="Proteomes" id="UP001066276"/>
    </source>
</evidence>
<dbReference type="AlphaFoldDB" id="A0AAV7NW69"/>